<comment type="similarity">
    <text evidence="2 8">Belongs to the dihydrofolate reductase family.</text>
</comment>
<dbReference type="AlphaFoldDB" id="A0A7X4GDG1"/>
<dbReference type="CDD" id="cd00209">
    <property type="entry name" value="DHFR"/>
    <property type="match status" value="1"/>
</dbReference>
<sequence length="207" mass="21950">MARDPGGSGQSPAPLRQGRCAPGPQDGPRHPPDAGLKGRGVAQDIFLIYARAANGVIGRDGALPWRLPADLRRFKALTMGKPMVMGRKTFESFPAPLPGRRHIVLTRDVAWQAPGAEPVHSVEEALALARQGESGGEGQVAVIGGAEINALFLPLASRIELTEVAGDYEGDTVMPAVGPEWRESARETHDAQGAFPAHAFVTLERAL</sequence>
<reference evidence="11 12" key="1">
    <citation type="submission" date="2019-12" db="EMBL/GenBank/DDBJ databases">
        <authorList>
            <person name="Feng G."/>
            <person name="Zhu H."/>
        </authorList>
    </citation>
    <scope>NUCLEOTIDE SEQUENCE [LARGE SCALE GENOMIC DNA]</scope>
    <source>
        <strain evidence="11 12">FGD1</strain>
    </source>
</reference>
<feature type="domain" description="DHFR" evidence="10">
    <location>
        <begin position="44"/>
        <end position="205"/>
    </location>
</feature>
<dbReference type="PROSITE" id="PS00075">
    <property type="entry name" value="DHFR_1"/>
    <property type="match status" value="1"/>
</dbReference>
<dbReference type="InterPro" id="IPR017925">
    <property type="entry name" value="DHFR_CS"/>
</dbReference>
<gene>
    <name evidence="11" type="ORF">GR702_02095</name>
</gene>
<dbReference type="GO" id="GO:0046655">
    <property type="term" value="P:folic acid metabolic process"/>
    <property type="evidence" value="ECO:0007669"/>
    <property type="project" value="TreeGrafter"/>
</dbReference>
<accession>A0A7X4GDG1</accession>
<evidence type="ECO:0000256" key="7">
    <source>
        <dbReference type="ARBA" id="ARBA00025067"/>
    </source>
</evidence>
<dbReference type="PRINTS" id="PR00070">
    <property type="entry name" value="DHFR"/>
</dbReference>
<dbReference type="EC" id="1.5.1.3" evidence="3"/>
<evidence type="ECO:0000313" key="12">
    <source>
        <dbReference type="Proteomes" id="UP000465810"/>
    </source>
</evidence>
<dbReference type="GO" id="GO:0046452">
    <property type="term" value="P:dihydrofolate metabolic process"/>
    <property type="evidence" value="ECO:0007669"/>
    <property type="project" value="TreeGrafter"/>
</dbReference>
<dbReference type="SUPFAM" id="SSF53597">
    <property type="entry name" value="Dihydrofolate reductase-like"/>
    <property type="match status" value="1"/>
</dbReference>
<keyword evidence="4" id="KW-0554">One-carbon metabolism</keyword>
<evidence type="ECO:0000259" key="10">
    <source>
        <dbReference type="PROSITE" id="PS51330"/>
    </source>
</evidence>
<evidence type="ECO:0000256" key="8">
    <source>
        <dbReference type="RuleBase" id="RU004474"/>
    </source>
</evidence>
<dbReference type="Pfam" id="PF00186">
    <property type="entry name" value="DHFR_1"/>
    <property type="match status" value="1"/>
</dbReference>
<dbReference type="EMBL" id="WVTD01000001">
    <property type="protein sequence ID" value="MYL96566.1"/>
    <property type="molecule type" value="Genomic_DNA"/>
</dbReference>
<keyword evidence="6" id="KW-0560">Oxidoreductase</keyword>
<dbReference type="GO" id="GO:0004146">
    <property type="term" value="F:dihydrofolate reductase activity"/>
    <property type="evidence" value="ECO:0007669"/>
    <property type="project" value="UniProtKB-EC"/>
</dbReference>
<keyword evidence="12" id="KW-1185">Reference proteome</keyword>
<comment type="pathway">
    <text evidence="1">Cofactor biosynthesis; tetrahydrofolate biosynthesis; 5,6,7,8-tetrahydrofolate from 7,8-dihydrofolate: step 1/1.</text>
</comment>
<keyword evidence="5" id="KW-0521">NADP</keyword>
<dbReference type="GO" id="GO:0006730">
    <property type="term" value="P:one-carbon metabolic process"/>
    <property type="evidence" value="ECO:0007669"/>
    <property type="project" value="UniProtKB-KW"/>
</dbReference>
<dbReference type="PANTHER" id="PTHR48069:SF3">
    <property type="entry name" value="DIHYDROFOLATE REDUCTASE"/>
    <property type="match status" value="1"/>
</dbReference>
<dbReference type="Proteomes" id="UP000465810">
    <property type="component" value="Unassembled WGS sequence"/>
</dbReference>
<evidence type="ECO:0000256" key="4">
    <source>
        <dbReference type="ARBA" id="ARBA00022563"/>
    </source>
</evidence>
<evidence type="ECO:0000256" key="2">
    <source>
        <dbReference type="ARBA" id="ARBA00009539"/>
    </source>
</evidence>
<dbReference type="InterPro" id="IPR012259">
    <property type="entry name" value="DHFR"/>
</dbReference>
<evidence type="ECO:0000256" key="5">
    <source>
        <dbReference type="ARBA" id="ARBA00022857"/>
    </source>
</evidence>
<evidence type="ECO:0000256" key="9">
    <source>
        <dbReference type="SAM" id="MobiDB-lite"/>
    </source>
</evidence>
<dbReference type="InterPro" id="IPR001796">
    <property type="entry name" value="DHFR_dom"/>
</dbReference>
<dbReference type="GO" id="GO:0046654">
    <property type="term" value="P:tetrahydrofolate biosynthetic process"/>
    <property type="evidence" value="ECO:0007669"/>
    <property type="project" value="UniProtKB-UniPathway"/>
</dbReference>
<dbReference type="GO" id="GO:0005829">
    <property type="term" value="C:cytosol"/>
    <property type="evidence" value="ECO:0007669"/>
    <property type="project" value="TreeGrafter"/>
</dbReference>
<name>A0A7X4GDG1_9SPHN</name>
<dbReference type="GO" id="GO:0050661">
    <property type="term" value="F:NADP binding"/>
    <property type="evidence" value="ECO:0007669"/>
    <property type="project" value="InterPro"/>
</dbReference>
<evidence type="ECO:0000256" key="3">
    <source>
        <dbReference type="ARBA" id="ARBA00012856"/>
    </source>
</evidence>
<dbReference type="InterPro" id="IPR024072">
    <property type="entry name" value="DHFR-like_dom_sf"/>
</dbReference>
<dbReference type="Gene3D" id="3.40.430.10">
    <property type="entry name" value="Dihydrofolate Reductase, subunit A"/>
    <property type="match status" value="1"/>
</dbReference>
<comment type="caution">
    <text evidence="11">The sequence shown here is derived from an EMBL/GenBank/DDBJ whole genome shotgun (WGS) entry which is preliminary data.</text>
</comment>
<feature type="region of interest" description="Disordered" evidence="9">
    <location>
        <begin position="1"/>
        <end position="37"/>
    </location>
</feature>
<dbReference type="PANTHER" id="PTHR48069">
    <property type="entry name" value="DIHYDROFOLATE REDUCTASE"/>
    <property type="match status" value="1"/>
</dbReference>
<proteinExistence type="inferred from homology"/>
<protein>
    <recommendedName>
        <fullName evidence="3">dihydrofolate reductase</fullName>
        <ecNumber evidence="3">1.5.1.3</ecNumber>
    </recommendedName>
</protein>
<evidence type="ECO:0000313" key="11">
    <source>
        <dbReference type="EMBL" id="MYL96566.1"/>
    </source>
</evidence>
<organism evidence="11 12">
    <name type="scientific">Novosphingobium silvae</name>
    <dbReference type="NCBI Taxonomy" id="2692619"/>
    <lineage>
        <taxon>Bacteria</taxon>
        <taxon>Pseudomonadati</taxon>
        <taxon>Pseudomonadota</taxon>
        <taxon>Alphaproteobacteria</taxon>
        <taxon>Sphingomonadales</taxon>
        <taxon>Sphingomonadaceae</taxon>
        <taxon>Novosphingobium</taxon>
    </lineage>
</organism>
<dbReference type="PROSITE" id="PS51330">
    <property type="entry name" value="DHFR_2"/>
    <property type="match status" value="1"/>
</dbReference>
<evidence type="ECO:0000256" key="1">
    <source>
        <dbReference type="ARBA" id="ARBA00004903"/>
    </source>
</evidence>
<dbReference type="UniPathway" id="UPA00077">
    <property type="reaction ID" value="UER00158"/>
</dbReference>
<comment type="function">
    <text evidence="7">Key enzyme in folate metabolism. Catalyzes an essential reaction for de novo glycine and purine synthesis, and for DNA precursor synthesis.</text>
</comment>
<evidence type="ECO:0000256" key="6">
    <source>
        <dbReference type="ARBA" id="ARBA00023002"/>
    </source>
</evidence>